<dbReference type="SUPFAM" id="SSF52833">
    <property type="entry name" value="Thioredoxin-like"/>
    <property type="match status" value="1"/>
</dbReference>
<evidence type="ECO:0000256" key="10">
    <source>
        <dbReference type="ARBA" id="ARBA00049091"/>
    </source>
</evidence>
<dbReference type="FunFam" id="3.40.30.10:FF:000007">
    <property type="entry name" value="Thioredoxin-dependent thiol peroxidase"/>
    <property type="match status" value="1"/>
</dbReference>
<evidence type="ECO:0000256" key="7">
    <source>
        <dbReference type="ARBA" id="ARBA00023284"/>
    </source>
</evidence>
<dbReference type="Gene3D" id="3.40.30.10">
    <property type="entry name" value="Glutaredoxin"/>
    <property type="match status" value="1"/>
</dbReference>
<feature type="domain" description="Thioredoxin" evidence="12">
    <location>
        <begin position="4"/>
        <end position="151"/>
    </location>
</feature>
<dbReference type="EC" id="1.11.1.24" evidence="2"/>
<feature type="active site" description="Cysteine sulfenic acid (-SOH) intermediate; for peroxidase activity" evidence="11">
    <location>
        <position position="47"/>
    </location>
</feature>
<evidence type="ECO:0000256" key="5">
    <source>
        <dbReference type="ARBA" id="ARBA00023002"/>
    </source>
</evidence>
<comment type="similarity">
    <text evidence="9">Belongs to the peroxiredoxin family. BCP/PrxQ subfamily.</text>
</comment>
<gene>
    <name evidence="13" type="ORF">RB653_005391</name>
</gene>
<dbReference type="InterPro" id="IPR024706">
    <property type="entry name" value="Peroxiredoxin_AhpC-typ"/>
</dbReference>
<name>A0AAN7YZ73_9MYCE</name>
<proteinExistence type="inferred from homology"/>
<keyword evidence="5" id="KW-0560">Oxidoreductase</keyword>
<evidence type="ECO:0000259" key="12">
    <source>
        <dbReference type="PROSITE" id="PS51352"/>
    </source>
</evidence>
<dbReference type="GO" id="GO:0005737">
    <property type="term" value="C:cytoplasm"/>
    <property type="evidence" value="ECO:0007669"/>
    <property type="project" value="TreeGrafter"/>
</dbReference>
<dbReference type="GO" id="GO:0008379">
    <property type="term" value="F:thioredoxin peroxidase activity"/>
    <property type="evidence" value="ECO:0007669"/>
    <property type="project" value="TreeGrafter"/>
</dbReference>
<dbReference type="EMBL" id="JAVFKY010000001">
    <property type="protein sequence ID" value="KAK5583791.1"/>
    <property type="molecule type" value="Genomic_DNA"/>
</dbReference>
<comment type="caution">
    <text evidence="13">The sequence shown here is derived from an EMBL/GenBank/DDBJ whole genome shotgun (WGS) entry which is preliminary data.</text>
</comment>
<dbReference type="InterPro" id="IPR050924">
    <property type="entry name" value="Peroxiredoxin_BCP/PrxQ"/>
</dbReference>
<evidence type="ECO:0000256" key="8">
    <source>
        <dbReference type="ARBA" id="ARBA00032824"/>
    </source>
</evidence>
<evidence type="ECO:0000256" key="9">
    <source>
        <dbReference type="ARBA" id="ARBA00038489"/>
    </source>
</evidence>
<keyword evidence="3" id="KW-0575">Peroxidase</keyword>
<evidence type="ECO:0000313" key="13">
    <source>
        <dbReference type="EMBL" id="KAK5583791.1"/>
    </source>
</evidence>
<comment type="catalytic activity">
    <reaction evidence="10">
        <text>a hydroperoxide + [thioredoxin]-dithiol = an alcohol + [thioredoxin]-disulfide + H2O</text>
        <dbReference type="Rhea" id="RHEA:62620"/>
        <dbReference type="Rhea" id="RHEA-COMP:10698"/>
        <dbReference type="Rhea" id="RHEA-COMP:10700"/>
        <dbReference type="ChEBI" id="CHEBI:15377"/>
        <dbReference type="ChEBI" id="CHEBI:29950"/>
        <dbReference type="ChEBI" id="CHEBI:30879"/>
        <dbReference type="ChEBI" id="CHEBI:35924"/>
        <dbReference type="ChEBI" id="CHEBI:50058"/>
        <dbReference type="EC" id="1.11.1.24"/>
    </reaction>
</comment>
<evidence type="ECO:0000256" key="2">
    <source>
        <dbReference type="ARBA" id="ARBA00013017"/>
    </source>
</evidence>
<evidence type="ECO:0000256" key="11">
    <source>
        <dbReference type="PIRSR" id="PIRSR000239-1"/>
    </source>
</evidence>
<dbReference type="PROSITE" id="PS51352">
    <property type="entry name" value="THIOREDOXIN_2"/>
    <property type="match status" value="1"/>
</dbReference>
<sequence>MTKLKVGDQCPEFSVKNKDGKEIKSSDFIGKKPFVLFFFPNNIGYYCKSEVCEFRDAYEKFCEYGVEVIGASPNTVESHNKFAKKHKIPFNLVVDEGRKLAKTFGVDGFLITDRVTFIVDVSGKIVLSHSALLKSTEHIEESLKLVETLKAN</sequence>
<dbReference type="Pfam" id="PF00578">
    <property type="entry name" value="AhpC-TSA"/>
    <property type="match status" value="1"/>
</dbReference>
<dbReference type="Proteomes" id="UP001344447">
    <property type="component" value="Unassembled WGS sequence"/>
</dbReference>
<reference evidence="13 14" key="1">
    <citation type="submission" date="2023-11" db="EMBL/GenBank/DDBJ databases">
        <title>Dfirmibasis_genome.</title>
        <authorList>
            <person name="Edelbroek B."/>
            <person name="Kjellin J."/>
            <person name="Jerlstrom-Hultqvist J."/>
            <person name="Soderbom F."/>
        </authorList>
    </citation>
    <scope>NUCLEOTIDE SEQUENCE [LARGE SCALE GENOMIC DNA]</scope>
    <source>
        <strain evidence="13 14">TNS-C-14</strain>
    </source>
</reference>
<dbReference type="GO" id="GO:0045454">
    <property type="term" value="P:cell redox homeostasis"/>
    <property type="evidence" value="ECO:0007669"/>
    <property type="project" value="TreeGrafter"/>
</dbReference>
<keyword evidence="14" id="KW-1185">Reference proteome</keyword>
<dbReference type="CDD" id="cd03017">
    <property type="entry name" value="PRX_BCP"/>
    <property type="match status" value="1"/>
</dbReference>
<comment type="subunit">
    <text evidence="1">Monomer.</text>
</comment>
<dbReference type="PANTHER" id="PTHR42801">
    <property type="entry name" value="THIOREDOXIN-DEPENDENT PEROXIDE REDUCTASE"/>
    <property type="match status" value="1"/>
</dbReference>
<evidence type="ECO:0000313" key="14">
    <source>
        <dbReference type="Proteomes" id="UP001344447"/>
    </source>
</evidence>
<dbReference type="PANTHER" id="PTHR42801:SF4">
    <property type="entry name" value="AHPC_TSA FAMILY PROTEIN"/>
    <property type="match status" value="1"/>
</dbReference>
<organism evidence="13 14">
    <name type="scientific">Dictyostelium firmibasis</name>
    <dbReference type="NCBI Taxonomy" id="79012"/>
    <lineage>
        <taxon>Eukaryota</taxon>
        <taxon>Amoebozoa</taxon>
        <taxon>Evosea</taxon>
        <taxon>Eumycetozoa</taxon>
        <taxon>Dictyostelia</taxon>
        <taxon>Dictyosteliales</taxon>
        <taxon>Dictyosteliaceae</taxon>
        <taxon>Dictyostelium</taxon>
    </lineage>
</organism>
<evidence type="ECO:0000256" key="4">
    <source>
        <dbReference type="ARBA" id="ARBA00022862"/>
    </source>
</evidence>
<evidence type="ECO:0000256" key="1">
    <source>
        <dbReference type="ARBA" id="ARBA00011245"/>
    </source>
</evidence>
<dbReference type="GO" id="GO:0034599">
    <property type="term" value="P:cellular response to oxidative stress"/>
    <property type="evidence" value="ECO:0007669"/>
    <property type="project" value="TreeGrafter"/>
</dbReference>
<dbReference type="InterPro" id="IPR036249">
    <property type="entry name" value="Thioredoxin-like_sf"/>
</dbReference>
<protein>
    <recommendedName>
        <fullName evidence="2">thioredoxin-dependent peroxiredoxin</fullName>
        <ecNumber evidence="2">1.11.1.24</ecNumber>
    </recommendedName>
    <alternativeName>
        <fullName evidence="8">Thioredoxin peroxidase</fullName>
    </alternativeName>
</protein>
<keyword evidence="4" id="KW-0049">Antioxidant</keyword>
<dbReference type="AlphaFoldDB" id="A0AAN7YZ73"/>
<dbReference type="InterPro" id="IPR000866">
    <property type="entry name" value="AhpC/TSA"/>
</dbReference>
<keyword evidence="6" id="KW-1015">Disulfide bond</keyword>
<dbReference type="PIRSF" id="PIRSF000239">
    <property type="entry name" value="AHPC"/>
    <property type="match status" value="1"/>
</dbReference>
<evidence type="ECO:0000256" key="3">
    <source>
        <dbReference type="ARBA" id="ARBA00022559"/>
    </source>
</evidence>
<keyword evidence="7" id="KW-0676">Redox-active center</keyword>
<accession>A0AAN7YZ73</accession>
<dbReference type="InterPro" id="IPR013766">
    <property type="entry name" value="Thioredoxin_domain"/>
</dbReference>
<evidence type="ECO:0000256" key="6">
    <source>
        <dbReference type="ARBA" id="ARBA00023157"/>
    </source>
</evidence>